<reference evidence="3" key="1">
    <citation type="submission" date="2016-12" db="EMBL/GenBank/DDBJ databases">
        <authorList>
            <person name="Varghese N."/>
            <person name="Submissions S."/>
        </authorList>
    </citation>
    <scope>NUCLEOTIDE SEQUENCE [LARGE SCALE GENOMIC DNA]</scope>
    <source>
        <strain evidence="3">DSM 11544</strain>
    </source>
</reference>
<organism evidence="2 3">
    <name type="scientific">Desulfitobacterium chlororespirans DSM 11544</name>
    <dbReference type="NCBI Taxonomy" id="1121395"/>
    <lineage>
        <taxon>Bacteria</taxon>
        <taxon>Bacillati</taxon>
        <taxon>Bacillota</taxon>
        <taxon>Clostridia</taxon>
        <taxon>Eubacteriales</taxon>
        <taxon>Desulfitobacteriaceae</taxon>
        <taxon>Desulfitobacterium</taxon>
    </lineage>
</organism>
<keyword evidence="3" id="KW-1185">Reference proteome</keyword>
<sequence length="85" mass="9989">NCPTEGFWGILKAEMFNLYKFTDEASLRASIDKYIHFYNYERLQERFDNHAPMEVRAAAVETDSPAHYPIPENKRILKYKAKFAA</sequence>
<evidence type="ECO:0000259" key="1">
    <source>
        <dbReference type="Pfam" id="PF13333"/>
    </source>
</evidence>
<proteinExistence type="predicted"/>
<name>A0A1M7RRI4_9FIRM</name>
<dbReference type="SUPFAM" id="SSF53098">
    <property type="entry name" value="Ribonuclease H-like"/>
    <property type="match status" value="1"/>
</dbReference>
<dbReference type="Proteomes" id="UP000184010">
    <property type="component" value="Unassembled WGS sequence"/>
</dbReference>
<evidence type="ECO:0000313" key="3">
    <source>
        <dbReference type="Proteomes" id="UP000184010"/>
    </source>
</evidence>
<dbReference type="AlphaFoldDB" id="A0A1M7RRI4"/>
<dbReference type="InterPro" id="IPR012337">
    <property type="entry name" value="RNaseH-like_sf"/>
</dbReference>
<dbReference type="GO" id="GO:0015074">
    <property type="term" value="P:DNA integration"/>
    <property type="evidence" value="ECO:0007669"/>
    <property type="project" value="InterPro"/>
</dbReference>
<evidence type="ECO:0000313" key="2">
    <source>
        <dbReference type="EMBL" id="SHN48895.1"/>
    </source>
</evidence>
<feature type="domain" description="Integrase catalytic" evidence="1">
    <location>
        <begin position="5"/>
        <end position="56"/>
    </location>
</feature>
<gene>
    <name evidence="2" type="ORF">SAMN02745215_00001</name>
</gene>
<feature type="non-terminal residue" evidence="2">
    <location>
        <position position="1"/>
    </location>
</feature>
<dbReference type="InterPro" id="IPR001584">
    <property type="entry name" value="Integrase_cat-core"/>
</dbReference>
<dbReference type="RefSeq" id="WP_143153399.1">
    <property type="nucleotide sequence ID" value="NZ_FRDN01000003.1"/>
</dbReference>
<protein>
    <submittedName>
        <fullName evidence="2">Integrase core domain-containing protein</fullName>
    </submittedName>
</protein>
<dbReference type="Pfam" id="PF13333">
    <property type="entry name" value="rve_2"/>
    <property type="match status" value="1"/>
</dbReference>
<dbReference type="EMBL" id="FRDN01000003">
    <property type="protein sequence ID" value="SHN48895.1"/>
    <property type="molecule type" value="Genomic_DNA"/>
</dbReference>
<accession>A0A1M7RRI4</accession>